<comment type="cofactor">
    <cofactor evidence="1">
        <name>Mg(2+)</name>
        <dbReference type="ChEBI" id="CHEBI:18420"/>
    </cofactor>
</comment>
<evidence type="ECO:0000256" key="8">
    <source>
        <dbReference type="ARBA" id="ARBA00066511"/>
    </source>
</evidence>
<evidence type="ECO:0000256" key="11">
    <source>
        <dbReference type="ARBA" id="ARBA00083124"/>
    </source>
</evidence>
<comment type="similarity">
    <text evidence="2 12">Belongs to the FPP/GGPP synthase family.</text>
</comment>
<dbReference type="PROSITE" id="PS00444">
    <property type="entry name" value="POLYPRENYL_SYNTHASE_2"/>
    <property type="match status" value="1"/>
</dbReference>
<evidence type="ECO:0000256" key="4">
    <source>
        <dbReference type="ARBA" id="ARBA00022723"/>
    </source>
</evidence>
<keyword evidence="3 12" id="KW-0808">Transferase</keyword>
<name>A0A1L9NXC9_9RHOB</name>
<dbReference type="Gene3D" id="1.10.600.10">
    <property type="entry name" value="Farnesyl Diphosphate Synthase"/>
    <property type="match status" value="1"/>
</dbReference>
<dbReference type="InterPro" id="IPR008949">
    <property type="entry name" value="Isoprenoid_synthase_dom_sf"/>
</dbReference>
<dbReference type="InterPro" id="IPR033749">
    <property type="entry name" value="Polyprenyl_synt_CS"/>
</dbReference>
<evidence type="ECO:0000256" key="7">
    <source>
        <dbReference type="ARBA" id="ARBA00055029"/>
    </source>
</evidence>
<dbReference type="Pfam" id="PF00348">
    <property type="entry name" value="polyprenyl_synt"/>
    <property type="match status" value="1"/>
</dbReference>
<accession>A0A1L9NXC9</accession>
<organism evidence="13 14">
    <name type="scientific">Planktotalea frisia</name>
    <dbReference type="NCBI Taxonomy" id="696762"/>
    <lineage>
        <taxon>Bacteria</taxon>
        <taxon>Pseudomonadati</taxon>
        <taxon>Pseudomonadota</taxon>
        <taxon>Alphaproteobacteria</taxon>
        <taxon>Rhodobacterales</taxon>
        <taxon>Paracoccaceae</taxon>
        <taxon>Planktotalea</taxon>
    </lineage>
</organism>
<dbReference type="PANTHER" id="PTHR12001">
    <property type="entry name" value="GERANYLGERANYL PYROPHOSPHATE SYNTHASE"/>
    <property type="match status" value="1"/>
</dbReference>
<dbReference type="GO" id="GO:0008299">
    <property type="term" value="P:isoprenoid biosynthetic process"/>
    <property type="evidence" value="ECO:0007669"/>
    <property type="project" value="InterPro"/>
</dbReference>
<dbReference type="GO" id="GO:0046872">
    <property type="term" value="F:metal ion binding"/>
    <property type="evidence" value="ECO:0007669"/>
    <property type="project" value="UniProtKB-KW"/>
</dbReference>
<evidence type="ECO:0000256" key="5">
    <source>
        <dbReference type="ARBA" id="ARBA00022842"/>
    </source>
</evidence>
<dbReference type="STRING" id="696762.PFRI_18560"/>
<evidence type="ECO:0000256" key="6">
    <source>
        <dbReference type="ARBA" id="ARBA00051506"/>
    </source>
</evidence>
<comment type="function">
    <text evidence="7">Supplies octaprenyl diphosphate, the precursor for the side chain of the isoprenoid quinones ubiquinone and menaquinone.</text>
</comment>
<evidence type="ECO:0000313" key="14">
    <source>
        <dbReference type="Proteomes" id="UP000184514"/>
    </source>
</evidence>
<protein>
    <recommendedName>
        <fullName evidence="9">Octaprenyl diphosphate synthase</fullName>
        <ecNumber evidence="8">2.5.1.90</ecNumber>
    </recommendedName>
    <alternativeName>
        <fullName evidence="11">All-trans-octaprenyl-diphosphate synthase</fullName>
    </alternativeName>
    <alternativeName>
        <fullName evidence="10">Octaprenyl pyrophosphate synthase</fullName>
    </alternativeName>
</protein>
<dbReference type="GO" id="GO:0106350">
    <property type="term" value="F:all-trans-octaprenyl-diphosphate synthase activity"/>
    <property type="evidence" value="ECO:0007669"/>
    <property type="project" value="UniProtKB-EC"/>
</dbReference>
<evidence type="ECO:0000256" key="1">
    <source>
        <dbReference type="ARBA" id="ARBA00001946"/>
    </source>
</evidence>
<dbReference type="CDD" id="cd00685">
    <property type="entry name" value="Trans_IPPS_HT"/>
    <property type="match status" value="1"/>
</dbReference>
<keyword evidence="4" id="KW-0479">Metal-binding</keyword>
<dbReference type="Proteomes" id="UP000184514">
    <property type="component" value="Unassembled WGS sequence"/>
</dbReference>
<evidence type="ECO:0000256" key="2">
    <source>
        <dbReference type="ARBA" id="ARBA00006706"/>
    </source>
</evidence>
<dbReference type="AlphaFoldDB" id="A0A1L9NXC9"/>
<evidence type="ECO:0000313" key="13">
    <source>
        <dbReference type="EMBL" id="OJI93955.1"/>
    </source>
</evidence>
<evidence type="ECO:0000256" key="9">
    <source>
        <dbReference type="ARBA" id="ARBA00072473"/>
    </source>
</evidence>
<dbReference type="EMBL" id="MLCB01000126">
    <property type="protein sequence ID" value="OJI93955.1"/>
    <property type="molecule type" value="Genomic_DNA"/>
</dbReference>
<comment type="caution">
    <text evidence="13">The sequence shown here is derived from an EMBL/GenBank/DDBJ whole genome shotgun (WGS) entry which is preliminary data.</text>
</comment>
<dbReference type="PANTHER" id="PTHR12001:SF69">
    <property type="entry name" value="ALL TRANS-POLYPRENYL-DIPHOSPHATE SYNTHASE PDSS1"/>
    <property type="match status" value="1"/>
</dbReference>
<dbReference type="InterPro" id="IPR000092">
    <property type="entry name" value="Polyprenyl_synt"/>
</dbReference>
<keyword evidence="14" id="KW-1185">Reference proteome</keyword>
<dbReference type="PROSITE" id="PS00723">
    <property type="entry name" value="POLYPRENYL_SYNTHASE_1"/>
    <property type="match status" value="1"/>
</dbReference>
<proteinExistence type="inferred from homology"/>
<evidence type="ECO:0000256" key="3">
    <source>
        <dbReference type="ARBA" id="ARBA00022679"/>
    </source>
</evidence>
<evidence type="ECO:0000256" key="12">
    <source>
        <dbReference type="RuleBase" id="RU004466"/>
    </source>
</evidence>
<comment type="catalytic activity">
    <reaction evidence="6">
        <text>5 isopentenyl diphosphate + (2E,6E)-farnesyl diphosphate = all-trans-octaprenyl diphosphate + 5 diphosphate</text>
        <dbReference type="Rhea" id="RHEA:27798"/>
        <dbReference type="ChEBI" id="CHEBI:33019"/>
        <dbReference type="ChEBI" id="CHEBI:57711"/>
        <dbReference type="ChEBI" id="CHEBI:128769"/>
        <dbReference type="ChEBI" id="CHEBI:175763"/>
        <dbReference type="EC" id="2.5.1.90"/>
    </reaction>
</comment>
<evidence type="ECO:0000256" key="10">
    <source>
        <dbReference type="ARBA" id="ARBA00079637"/>
    </source>
</evidence>
<dbReference type="SFLD" id="SFLDS00005">
    <property type="entry name" value="Isoprenoid_Synthase_Type_I"/>
    <property type="match status" value="1"/>
</dbReference>
<sequence>MWEFNFVFRQNAQDTFIVTRRHHHTARQNAYGAFKHAHIYVQLKDRYTRIIKDGSHESRECYVIGSHQFLHKNRVKRGAPECTDILQGRNESVMSLDEISIKPHDALAAYLAADMEAVNVLIRERMASEHAPRIPEVTAHLVEAGGKRLRPMLTLAAAHLCGYDGPYHVHLAATVEFIHTATLLHDDVVDESGQRRGRPTANLLWDNKSSVLVGDYLFSRSFQLMVETGSLRVLDILANASATIAEGEVLQLTASQDLATTEAIYLQVVRGKTAALFSAATEVGGVIAGEDDAQVQALFDYGDALGIAFQIVDDLLDVSGDPNAIGKNVGDDFREKKLTLPLIKAIAKADAEERAFWVRTIEKGRQENGDLEHAIALLHKHGALEDTRLEALAWADKAVAAIDQLPEHPVRDMLREIAGYVVARIN</sequence>
<keyword evidence="5" id="KW-0460">Magnesium</keyword>
<dbReference type="FunFam" id="1.10.600.10:FF:000002">
    <property type="entry name" value="Octaprenyl diphosphate synthase"/>
    <property type="match status" value="1"/>
</dbReference>
<reference evidence="13 14" key="1">
    <citation type="submission" date="2016-10" db="EMBL/GenBank/DDBJ databases">
        <title>Genome sequence of Planktotalea frisia SH6-1.</title>
        <authorList>
            <person name="Poehlein A."/>
            <person name="Bakenhus I."/>
            <person name="Voget S."/>
            <person name="Brinkhoff T."/>
            <person name="Simon M."/>
        </authorList>
    </citation>
    <scope>NUCLEOTIDE SEQUENCE [LARGE SCALE GENOMIC DNA]</scope>
    <source>
        <strain evidence="13 14">SH6-1</strain>
    </source>
</reference>
<dbReference type="SUPFAM" id="SSF48576">
    <property type="entry name" value="Terpenoid synthases"/>
    <property type="match status" value="1"/>
</dbReference>
<dbReference type="EC" id="2.5.1.90" evidence="8"/>
<gene>
    <name evidence="13" type="primary">ispB</name>
    <name evidence="13" type="ORF">PFRI_18560</name>
</gene>